<feature type="transmembrane region" description="Helical" evidence="1">
    <location>
        <begin position="179"/>
        <end position="201"/>
    </location>
</feature>
<evidence type="ECO:0000256" key="1">
    <source>
        <dbReference type="SAM" id="Phobius"/>
    </source>
</evidence>
<evidence type="ECO:0000313" key="2">
    <source>
        <dbReference type="EMBL" id="CAD9700859.1"/>
    </source>
</evidence>
<name>A0A7S2WQ26_9STRA</name>
<feature type="transmembrane region" description="Helical" evidence="1">
    <location>
        <begin position="122"/>
        <end position="142"/>
    </location>
</feature>
<dbReference type="InterPro" id="IPR010721">
    <property type="entry name" value="UstE-like"/>
</dbReference>
<protein>
    <recommendedName>
        <fullName evidence="3">Steroid 5-alpha reductase C-terminal domain-containing protein</fullName>
    </recommendedName>
</protein>
<dbReference type="Pfam" id="PF06966">
    <property type="entry name" value="DUF1295"/>
    <property type="match status" value="1"/>
</dbReference>
<reference evidence="2" key="1">
    <citation type="submission" date="2021-01" db="EMBL/GenBank/DDBJ databases">
        <authorList>
            <person name="Corre E."/>
            <person name="Pelletier E."/>
            <person name="Niang G."/>
            <person name="Scheremetjew M."/>
            <person name="Finn R."/>
            <person name="Kale V."/>
            <person name="Holt S."/>
            <person name="Cochrane G."/>
            <person name="Meng A."/>
            <person name="Brown T."/>
            <person name="Cohen L."/>
        </authorList>
    </citation>
    <scope>NUCLEOTIDE SEQUENCE</scope>
    <source>
        <strain evidence="2">NY070348D</strain>
    </source>
</reference>
<keyword evidence="1" id="KW-0472">Membrane</keyword>
<dbReference type="EMBL" id="HBHK01022749">
    <property type="protein sequence ID" value="CAD9700859.1"/>
    <property type="molecule type" value="Transcribed_RNA"/>
</dbReference>
<evidence type="ECO:0008006" key="3">
    <source>
        <dbReference type="Google" id="ProtNLM"/>
    </source>
</evidence>
<keyword evidence="1" id="KW-0812">Transmembrane</keyword>
<accession>A0A7S2WQ26</accession>
<feature type="transmembrane region" description="Helical" evidence="1">
    <location>
        <begin position="66"/>
        <end position="86"/>
    </location>
</feature>
<organism evidence="2">
    <name type="scientific">Mucochytrium quahogii</name>
    <dbReference type="NCBI Taxonomy" id="96639"/>
    <lineage>
        <taxon>Eukaryota</taxon>
        <taxon>Sar</taxon>
        <taxon>Stramenopiles</taxon>
        <taxon>Bigyra</taxon>
        <taxon>Labyrinthulomycetes</taxon>
        <taxon>Thraustochytrida</taxon>
        <taxon>Thraustochytriidae</taxon>
        <taxon>Mucochytrium</taxon>
    </lineage>
</organism>
<gene>
    <name evidence="2" type="ORF">QSP1433_LOCUS14382</name>
</gene>
<keyword evidence="1" id="KW-1133">Transmembrane helix</keyword>
<sequence>MRENFSSIFVDTAARGDRRDDVENQLRKATKVFLISWSEWLFMDTVQRRESELDDFFWSSSYRIKLCTILVTLFAGKTVFQLLAYMKRKVTLLEITVESGILYPLSFCLLGRSTSRWGDTPFRYYELVLYPVLFLGALYVQLDAEYSRCRFKSKPENHDKLYQESYFRMCQHINYTCEIVMLVTLSLATGSLLSLLIPLVCSLRIIMFSIPELNHYLRFRYRDEWVQYRRRTPAQLVPYTF</sequence>
<proteinExistence type="predicted"/>
<dbReference type="Gene3D" id="1.20.120.1630">
    <property type="match status" value="1"/>
</dbReference>
<dbReference type="AlphaFoldDB" id="A0A7S2WQ26"/>